<organism evidence="5 6">
    <name type="scientific">Streptococcus suis</name>
    <dbReference type="NCBI Taxonomy" id="1307"/>
    <lineage>
        <taxon>Bacteria</taxon>
        <taxon>Bacillati</taxon>
        <taxon>Bacillota</taxon>
        <taxon>Bacilli</taxon>
        <taxon>Lactobacillales</taxon>
        <taxon>Streptococcaceae</taxon>
        <taxon>Streptococcus</taxon>
    </lineage>
</organism>
<reference evidence="5 6" key="1">
    <citation type="submission" date="2018-11" db="EMBL/GenBank/DDBJ databases">
        <authorList>
            <person name="Stevens M.J."/>
            <person name="Cernela N."/>
            <person name="Spoerry Serrano N."/>
            <person name="Schmitt S."/>
            <person name="Schrenzel J."/>
            <person name="Stephan R."/>
        </authorList>
    </citation>
    <scope>NUCLEOTIDE SEQUENCE [LARGE SCALE GENOMIC DNA]</scope>
    <source>
        <strain evidence="5 6">PP422</strain>
    </source>
</reference>
<dbReference type="PANTHER" id="PTHR10587">
    <property type="entry name" value="GLYCOSYL TRANSFERASE-RELATED"/>
    <property type="match status" value="1"/>
</dbReference>
<reference evidence="5 6" key="2">
    <citation type="submission" date="2018-12" db="EMBL/GenBank/DDBJ databases">
        <title>Whole-genome sequences of fifteen clinical Streptococcus suis strains isolated from pigs between 2006 and 2018.</title>
        <authorList>
            <person name="Stevens M.J.A."/>
            <person name="Cernela N."/>
            <person name="Spoerry Serrano N."/>
            <person name="Schmitt S."/>
            <person name="Schrenzel J."/>
            <person name="Stephan R."/>
        </authorList>
    </citation>
    <scope>NUCLEOTIDE SEQUENCE [LARGE SCALE GENOMIC DNA]</scope>
    <source>
        <strain evidence="5 6">PP422</strain>
    </source>
</reference>
<dbReference type="Pfam" id="PF18627">
    <property type="entry name" value="PgdA_N"/>
    <property type="match status" value="1"/>
</dbReference>
<feature type="transmembrane region" description="Helical" evidence="3">
    <location>
        <begin position="6"/>
        <end position="27"/>
    </location>
</feature>
<evidence type="ECO:0000256" key="2">
    <source>
        <dbReference type="ARBA" id="ARBA00022801"/>
    </source>
</evidence>
<dbReference type="InterPro" id="IPR011330">
    <property type="entry name" value="Glyco_hydro/deAcase_b/a-brl"/>
</dbReference>
<evidence type="ECO:0000259" key="4">
    <source>
        <dbReference type="PROSITE" id="PS51677"/>
    </source>
</evidence>
<dbReference type="GO" id="GO:0016810">
    <property type="term" value="F:hydrolase activity, acting on carbon-nitrogen (but not peptide) bonds"/>
    <property type="evidence" value="ECO:0007669"/>
    <property type="project" value="InterPro"/>
</dbReference>
<comment type="caution">
    <text evidence="5">The sequence shown here is derived from an EMBL/GenBank/DDBJ whole genome shotgun (WGS) entry which is preliminary data.</text>
</comment>
<dbReference type="Proteomes" id="UP000274117">
    <property type="component" value="Unassembled WGS sequence"/>
</dbReference>
<evidence type="ECO:0000256" key="1">
    <source>
        <dbReference type="ARBA" id="ARBA00022723"/>
    </source>
</evidence>
<dbReference type="EMBL" id="RSDO01000001">
    <property type="protein sequence ID" value="RRR55509.1"/>
    <property type="molecule type" value="Genomic_DNA"/>
</dbReference>
<dbReference type="Gene3D" id="3.90.640.30">
    <property type="match status" value="1"/>
</dbReference>
<gene>
    <name evidence="5" type="ORF">EI998_00310</name>
</gene>
<evidence type="ECO:0000256" key="3">
    <source>
        <dbReference type="SAM" id="Phobius"/>
    </source>
</evidence>
<proteinExistence type="predicted"/>
<protein>
    <submittedName>
        <fullName evidence="5">Peptidoglycan GlcNAc deacetylase</fullName>
    </submittedName>
</protein>
<dbReference type="InterPro" id="IPR002509">
    <property type="entry name" value="NODB_dom"/>
</dbReference>
<keyword evidence="3" id="KW-0472">Membrane</keyword>
<sequence>MRKQNVALLVVNSILFLVCLGMLVFAYGKYQEQALRDDVKQLKLNYSKESNVYRQAGKIGSEFVQVAIPEDEAGNPISVIQKEVLALVKKQFGQEGPQSRTTGLHFFSVDKENSEYKDIIAYRIRTRPYKVRGTKLVSQKKQDVEQILLTAEQEVFSLKHLVEDQGVFRAIVSSHLQRELASQGMEQAEIDQFLQKFGQEDVENLSFSYRESQFLLNLPEGYQVETLAISISELYDCLSGHHLTVTDQENYDKYQKEKEELANQKRIALTFDDGPNRQTTPKILDVLKKYNVKATFFILGKNIAGNEDIIQRMVAEGHEIGNHTWNHPKLTGISPEAVQSEVGDTQAALEKILGYKPKLMRPPYGAVNQATMNIINMPIIYWSVDSNDWSSRNPAVILETIKANTIPGSIVLLHDIHPTSVESVEPTLQYFASQGFKLVTSSELLGQELNPQLIYYNQFDAGPGA</sequence>
<keyword evidence="3" id="KW-1133">Transmembrane helix</keyword>
<feature type="domain" description="NodB homology" evidence="4">
    <location>
        <begin position="265"/>
        <end position="439"/>
    </location>
</feature>
<dbReference type="PANTHER" id="PTHR10587:SF133">
    <property type="entry name" value="CHITIN DEACETYLASE 1-RELATED"/>
    <property type="match status" value="1"/>
</dbReference>
<dbReference type="PROSITE" id="PS51677">
    <property type="entry name" value="NODB"/>
    <property type="match status" value="1"/>
</dbReference>
<dbReference type="InterPro" id="IPR040802">
    <property type="entry name" value="PgdA_N"/>
</dbReference>
<dbReference type="Gene3D" id="3.20.20.370">
    <property type="entry name" value="Glycoside hydrolase/deacetylase"/>
    <property type="match status" value="1"/>
</dbReference>
<keyword evidence="2" id="KW-0378">Hydrolase</keyword>
<dbReference type="Gene3D" id="3.30.565.50">
    <property type="match status" value="1"/>
</dbReference>
<dbReference type="InterPro" id="IPR050248">
    <property type="entry name" value="Polysacc_deacetylase_ArnD"/>
</dbReference>
<dbReference type="SUPFAM" id="SSF144015">
    <property type="entry name" value="Peptidoglycan deacetylase N-terminal noncatalytic region"/>
    <property type="match status" value="1"/>
</dbReference>
<keyword evidence="1" id="KW-0479">Metal-binding</keyword>
<dbReference type="GO" id="GO:0046872">
    <property type="term" value="F:metal ion binding"/>
    <property type="evidence" value="ECO:0007669"/>
    <property type="project" value="UniProtKB-KW"/>
</dbReference>
<dbReference type="AlphaFoldDB" id="A0A3R8TBQ0"/>
<evidence type="ECO:0000313" key="5">
    <source>
        <dbReference type="EMBL" id="RRR55509.1"/>
    </source>
</evidence>
<dbReference type="CDD" id="cd10954">
    <property type="entry name" value="CE4_CtAXE_like"/>
    <property type="match status" value="1"/>
</dbReference>
<name>A0A3R8TBQ0_STRSU</name>
<dbReference type="GO" id="GO:0016020">
    <property type="term" value="C:membrane"/>
    <property type="evidence" value="ECO:0007669"/>
    <property type="project" value="TreeGrafter"/>
</dbReference>
<keyword evidence="3" id="KW-0812">Transmembrane</keyword>
<dbReference type="SUPFAM" id="SSF88713">
    <property type="entry name" value="Glycoside hydrolase/deacetylase"/>
    <property type="match status" value="1"/>
</dbReference>
<evidence type="ECO:0000313" key="6">
    <source>
        <dbReference type="Proteomes" id="UP000274117"/>
    </source>
</evidence>
<accession>A0A3R8TBQ0</accession>
<dbReference type="Pfam" id="PF01522">
    <property type="entry name" value="Polysacc_deac_1"/>
    <property type="match status" value="1"/>
</dbReference>
<dbReference type="GO" id="GO:0005975">
    <property type="term" value="P:carbohydrate metabolic process"/>
    <property type="evidence" value="ECO:0007669"/>
    <property type="project" value="InterPro"/>
</dbReference>